<dbReference type="PIRSF" id="PIRSF031051">
    <property type="entry name" value="PyrdxlP_Pase_PHOSPHO2"/>
    <property type="match status" value="1"/>
</dbReference>
<dbReference type="InterPro" id="IPR036412">
    <property type="entry name" value="HAD-like_sf"/>
</dbReference>
<dbReference type="OrthoDB" id="10267182at2759"/>
<dbReference type="HOGENOM" id="CLU_068983_1_1_1"/>
<evidence type="ECO:0000256" key="1">
    <source>
        <dbReference type="ARBA" id="ARBA00001946"/>
    </source>
</evidence>
<comment type="similarity">
    <text evidence="2">Belongs to the HAD-like hydrolase superfamily. PHOSPHO family.</text>
</comment>
<dbReference type="PANTHER" id="PTHR20889:SF12">
    <property type="entry name" value="LP01149P"/>
    <property type="match status" value="1"/>
</dbReference>
<evidence type="ECO:0000256" key="4">
    <source>
        <dbReference type="ARBA" id="ARBA00022801"/>
    </source>
</evidence>
<dbReference type="NCBIfam" id="TIGR01489">
    <property type="entry name" value="DKMTPPase-SF"/>
    <property type="match status" value="1"/>
</dbReference>
<gene>
    <name evidence="8" type="primary">Dana\GF20414</name>
    <name evidence="8" type="synonym">dana_GLEANR_2820</name>
    <name evidence="8" type="ORF">GF20414</name>
</gene>
<dbReference type="KEGG" id="dan:6503122"/>
<dbReference type="InterPro" id="IPR006384">
    <property type="entry name" value="HAD_hydro_PyrdxlP_Pase-like"/>
</dbReference>
<dbReference type="InterPro" id="IPR023214">
    <property type="entry name" value="HAD_sf"/>
</dbReference>
<keyword evidence="5 7" id="KW-0460">Magnesium</keyword>
<comment type="cofactor">
    <cofactor evidence="1 7">
        <name>Mg(2+)</name>
        <dbReference type="ChEBI" id="CHEBI:18420"/>
    </cofactor>
</comment>
<evidence type="ECO:0000256" key="3">
    <source>
        <dbReference type="ARBA" id="ARBA00022723"/>
    </source>
</evidence>
<dbReference type="EMBL" id="CH902621">
    <property type="protein sequence ID" value="EDV44539.2"/>
    <property type="molecule type" value="Genomic_DNA"/>
</dbReference>
<dbReference type="SMR" id="B3MQB3"/>
<dbReference type="AlphaFoldDB" id="B3MQB3"/>
<feature type="active site" description="Nucleophile" evidence="6">
    <location>
        <position position="48"/>
    </location>
</feature>
<feature type="binding site" evidence="7">
    <location>
        <position position="215"/>
    </location>
    <ligand>
        <name>Mg(2+)</name>
        <dbReference type="ChEBI" id="CHEBI:18420"/>
    </ligand>
</feature>
<evidence type="ECO:0000256" key="5">
    <source>
        <dbReference type="ARBA" id="ARBA00022842"/>
    </source>
</evidence>
<dbReference type="InterPro" id="IPR016965">
    <property type="entry name" value="Pase_PHOSPHO-typ"/>
</dbReference>
<dbReference type="SUPFAM" id="SSF56784">
    <property type="entry name" value="HAD-like"/>
    <property type="match status" value="1"/>
</dbReference>
<feature type="binding site" evidence="7">
    <location>
        <position position="50"/>
    </location>
    <ligand>
        <name>Mg(2+)</name>
        <dbReference type="ChEBI" id="CHEBI:18420"/>
    </ligand>
</feature>
<dbReference type="PANTHER" id="PTHR20889">
    <property type="entry name" value="PHOSPHATASE, ORPHAN 1, 2"/>
    <property type="match status" value="1"/>
</dbReference>
<evidence type="ECO:0000313" key="8">
    <source>
        <dbReference type="EMBL" id="EDV44539.2"/>
    </source>
</evidence>
<accession>B3MQB3</accession>
<dbReference type="FunCoup" id="B3MQB3">
    <property type="interactions" value="130"/>
</dbReference>
<keyword evidence="9" id="KW-1185">Reference proteome</keyword>
<dbReference type="eggNOG" id="KOG3120">
    <property type="taxonomic scope" value="Eukaryota"/>
</dbReference>
<evidence type="ECO:0000313" key="9">
    <source>
        <dbReference type="Proteomes" id="UP000007801"/>
    </source>
</evidence>
<dbReference type="GO" id="GO:0046872">
    <property type="term" value="F:metal ion binding"/>
    <property type="evidence" value="ECO:0007669"/>
    <property type="project" value="UniProtKB-KW"/>
</dbReference>
<keyword evidence="4 8" id="KW-0378">Hydrolase</keyword>
<dbReference type="GO" id="GO:0016791">
    <property type="term" value="F:phosphatase activity"/>
    <property type="evidence" value="ECO:0007669"/>
    <property type="project" value="InterPro"/>
</dbReference>
<evidence type="ECO:0000256" key="2">
    <source>
        <dbReference type="ARBA" id="ARBA00008541"/>
    </source>
</evidence>
<dbReference type="Gene3D" id="3.40.50.1000">
    <property type="entry name" value="HAD superfamily/HAD-like"/>
    <property type="match status" value="1"/>
</dbReference>
<protein>
    <submittedName>
        <fullName evidence="8">Uncharacterized protein</fullName>
    </submittedName>
</protein>
<feature type="binding site" evidence="7">
    <location>
        <position position="48"/>
    </location>
    <ligand>
        <name>Mg(2+)</name>
        <dbReference type="ChEBI" id="CHEBI:18420"/>
    </ligand>
</feature>
<evidence type="ECO:0000256" key="7">
    <source>
        <dbReference type="PIRSR" id="PIRSR031051-3"/>
    </source>
</evidence>
<dbReference type="GeneID" id="6503122"/>
<dbReference type="Pfam" id="PF06888">
    <property type="entry name" value="Put_Phosphatase"/>
    <property type="match status" value="1"/>
</dbReference>
<dbReference type="NCBIfam" id="TIGR01488">
    <property type="entry name" value="HAD-SF-IB"/>
    <property type="match status" value="1"/>
</dbReference>
<proteinExistence type="inferred from homology"/>
<name>B3MQB3_DROAN</name>
<evidence type="ECO:0000256" key="6">
    <source>
        <dbReference type="PIRSR" id="PIRSR031051-1"/>
    </source>
</evidence>
<keyword evidence="3 7" id="KW-0479">Metal-binding</keyword>
<reference evidence="8 9" key="1">
    <citation type="journal article" date="2007" name="Nature">
        <title>Evolution of genes and genomes on the Drosophila phylogeny.</title>
        <authorList>
            <consortium name="Drosophila 12 Genomes Consortium"/>
            <person name="Clark A.G."/>
            <person name="Eisen M.B."/>
            <person name="Smith D.R."/>
            <person name="Bergman C.M."/>
            <person name="Oliver B."/>
            <person name="Markow T.A."/>
            <person name="Kaufman T.C."/>
            <person name="Kellis M."/>
            <person name="Gelbart W."/>
            <person name="Iyer V.N."/>
            <person name="Pollard D.A."/>
            <person name="Sackton T.B."/>
            <person name="Larracuente A.M."/>
            <person name="Singh N.D."/>
            <person name="Abad J.P."/>
            <person name="Abt D.N."/>
            <person name="Adryan B."/>
            <person name="Aguade M."/>
            <person name="Akashi H."/>
            <person name="Anderson W.W."/>
            <person name="Aquadro C.F."/>
            <person name="Ardell D.H."/>
            <person name="Arguello R."/>
            <person name="Artieri C.G."/>
            <person name="Barbash D.A."/>
            <person name="Barker D."/>
            <person name="Barsanti P."/>
            <person name="Batterham P."/>
            <person name="Batzoglou S."/>
            <person name="Begun D."/>
            <person name="Bhutkar A."/>
            <person name="Blanco E."/>
            <person name="Bosak S.A."/>
            <person name="Bradley R.K."/>
            <person name="Brand A.D."/>
            <person name="Brent M.R."/>
            <person name="Brooks A.N."/>
            <person name="Brown R.H."/>
            <person name="Butlin R.K."/>
            <person name="Caggese C."/>
            <person name="Calvi B.R."/>
            <person name="Bernardo de Carvalho A."/>
            <person name="Caspi A."/>
            <person name="Castrezana S."/>
            <person name="Celniker S.E."/>
            <person name="Chang J.L."/>
            <person name="Chapple C."/>
            <person name="Chatterji S."/>
            <person name="Chinwalla A."/>
            <person name="Civetta A."/>
            <person name="Clifton S.W."/>
            <person name="Comeron J.M."/>
            <person name="Costello J.C."/>
            <person name="Coyne J.A."/>
            <person name="Daub J."/>
            <person name="David R.G."/>
            <person name="Delcher A.L."/>
            <person name="Delehaunty K."/>
            <person name="Do C.B."/>
            <person name="Ebling H."/>
            <person name="Edwards K."/>
            <person name="Eickbush T."/>
            <person name="Evans J.D."/>
            <person name="Filipski A."/>
            <person name="Findeiss S."/>
            <person name="Freyhult E."/>
            <person name="Fulton L."/>
            <person name="Fulton R."/>
            <person name="Garcia A.C."/>
            <person name="Gardiner A."/>
            <person name="Garfield D.A."/>
            <person name="Garvin B.E."/>
            <person name="Gibson G."/>
            <person name="Gilbert D."/>
            <person name="Gnerre S."/>
            <person name="Godfrey J."/>
            <person name="Good R."/>
            <person name="Gotea V."/>
            <person name="Gravely B."/>
            <person name="Greenberg A.J."/>
            <person name="Griffiths-Jones S."/>
            <person name="Gross S."/>
            <person name="Guigo R."/>
            <person name="Gustafson E.A."/>
            <person name="Haerty W."/>
            <person name="Hahn M.W."/>
            <person name="Halligan D.L."/>
            <person name="Halpern A.L."/>
            <person name="Halter G.M."/>
            <person name="Han M.V."/>
            <person name="Heger A."/>
            <person name="Hillier L."/>
            <person name="Hinrichs A.S."/>
            <person name="Holmes I."/>
            <person name="Hoskins R.A."/>
            <person name="Hubisz M.J."/>
            <person name="Hultmark D."/>
            <person name="Huntley M.A."/>
            <person name="Jaffe D.B."/>
            <person name="Jagadeeshan S."/>
            <person name="Jeck W.R."/>
            <person name="Johnson J."/>
            <person name="Jones C.D."/>
            <person name="Jordan W.C."/>
            <person name="Karpen G.H."/>
            <person name="Kataoka E."/>
            <person name="Keightley P.D."/>
            <person name="Kheradpour P."/>
            <person name="Kirkness E.F."/>
            <person name="Koerich L.B."/>
            <person name="Kristiansen K."/>
            <person name="Kudrna D."/>
            <person name="Kulathinal R.J."/>
            <person name="Kumar S."/>
            <person name="Kwok R."/>
            <person name="Lander E."/>
            <person name="Langley C.H."/>
            <person name="Lapoint R."/>
            <person name="Lazzaro B.P."/>
            <person name="Lee S.J."/>
            <person name="Levesque L."/>
            <person name="Li R."/>
            <person name="Lin C.F."/>
            <person name="Lin M.F."/>
            <person name="Lindblad-Toh K."/>
            <person name="Llopart A."/>
            <person name="Long M."/>
            <person name="Low L."/>
            <person name="Lozovsky E."/>
            <person name="Lu J."/>
            <person name="Luo M."/>
            <person name="Machado C.A."/>
            <person name="Makalowski W."/>
            <person name="Marzo M."/>
            <person name="Matsuda M."/>
            <person name="Matzkin L."/>
            <person name="McAllister B."/>
            <person name="McBride C.S."/>
            <person name="McKernan B."/>
            <person name="McKernan K."/>
            <person name="Mendez-Lago M."/>
            <person name="Minx P."/>
            <person name="Mollenhauer M.U."/>
            <person name="Montooth K."/>
            <person name="Mount S.M."/>
            <person name="Mu X."/>
            <person name="Myers E."/>
            <person name="Negre B."/>
            <person name="Newfeld S."/>
            <person name="Nielsen R."/>
            <person name="Noor M.A."/>
            <person name="O'Grady P."/>
            <person name="Pachter L."/>
            <person name="Papaceit M."/>
            <person name="Parisi M.J."/>
            <person name="Parisi M."/>
            <person name="Parts L."/>
            <person name="Pedersen J.S."/>
            <person name="Pesole G."/>
            <person name="Phillippy A.M."/>
            <person name="Ponting C.P."/>
            <person name="Pop M."/>
            <person name="Porcelli D."/>
            <person name="Powell J.R."/>
            <person name="Prohaska S."/>
            <person name="Pruitt K."/>
            <person name="Puig M."/>
            <person name="Quesneville H."/>
            <person name="Ram K.R."/>
            <person name="Rand D."/>
            <person name="Rasmussen M.D."/>
            <person name="Reed L.K."/>
            <person name="Reenan R."/>
            <person name="Reily A."/>
            <person name="Remington K.A."/>
            <person name="Rieger T.T."/>
            <person name="Ritchie M.G."/>
            <person name="Robin C."/>
            <person name="Rogers Y.H."/>
            <person name="Rohde C."/>
            <person name="Rozas J."/>
            <person name="Rubenfield M.J."/>
            <person name="Ruiz A."/>
            <person name="Russo S."/>
            <person name="Salzberg S.L."/>
            <person name="Sanchez-Gracia A."/>
            <person name="Saranga D.J."/>
            <person name="Sato H."/>
            <person name="Schaeffer S.W."/>
            <person name="Schatz M.C."/>
            <person name="Schlenke T."/>
            <person name="Schwartz R."/>
            <person name="Segarra C."/>
            <person name="Singh R.S."/>
            <person name="Sirot L."/>
            <person name="Sirota M."/>
            <person name="Sisneros N.B."/>
            <person name="Smith C.D."/>
            <person name="Smith T.F."/>
            <person name="Spieth J."/>
            <person name="Stage D.E."/>
            <person name="Stark A."/>
            <person name="Stephan W."/>
            <person name="Strausberg R.L."/>
            <person name="Strempel S."/>
            <person name="Sturgill D."/>
            <person name="Sutton G."/>
            <person name="Sutton G.G."/>
            <person name="Tao W."/>
            <person name="Teichmann S."/>
            <person name="Tobari Y.N."/>
            <person name="Tomimura Y."/>
            <person name="Tsolas J.M."/>
            <person name="Valente V.L."/>
            <person name="Venter E."/>
            <person name="Venter J.C."/>
            <person name="Vicario S."/>
            <person name="Vieira F.G."/>
            <person name="Vilella A.J."/>
            <person name="Villasante A."/>
            <person name="Walenz B."/>
            <person name="Wang J."/>
            <person name="Wasserman M."/>
            <person name="Watts T."/>
            <person name="Wilson D."/>
            <person name="Wilson R.K."/>
            <person name="Wing R.A."/>
            <person name="Wolfner M.F."/>
            <person name="Wong A."/>
            <person name="Wong G.K."/>
            <person name="Wu C.I."/>
            <person name="Wu G."/>
            <person name="Yamamoto D."/>
            <person name="Yang H.P."/>
            <person name="Yang S.P."/>
            <person name="Yorke J.A."/>
            <person name="Yoshida K."/>
            <person name="Zdobnov E."/>
            <person name="Zhang P."/>
            <person name="Zhang Y."/>
            <person name="Zimin A.V."/>
            <person name="Baldwin J."/>
            <person name="Abdouelleil A."/>
            <person name="Abdulkadir J."/>
            <person name="Abebe A."/>
            <person name="Abera B."/>
            <person name="Abreu J."/>
            <person name="Acer S.C."/>
            <person name="Aftuck L."/>
            <person name="Alexander A."/>
            <person name="An P."/>
            <person name="Anderson E."/>
            <person name="Anderson S."/>
            <person name="Arachi H."/>
            <person name="Azer M."/>
            <person name="Bachantsang P."/>
            <person name="Barry A."/>
            <person name="Bayul T."/>
            <person name="Berlin A."/>
            <person name="Bessette D."/>
            <person name="Bloom T."/>
            <person name="Blye J."/>
            <person name="Boguslavskiy L."/>
            <person name="Bonnet C."/>
            <person name="Boukhgalter B."/>
            <person name="Bourzgui I."/>
            <person name="Brown A."/>
            <person name="Cahill P."/>
            <person name="Channer S."/>
            <person name="Cheshatsang Y."/>
            <person name="Chuda L."/>
            <person name="Citroen M."/>
            <person name="Collymore A."/>
            <person name="Cooke P."/>
            <person name="Costello M."/>
            <person name="D'Aco K."/>
            <person name="Daza R."/>
            <person name="De Haan G."/>
            <person name="DeGray S."/>
            <person name="DeMaso C."/>
            <person name="Dhargay N."/>
            <person name="Dooley K."/>
            <person name="Dooley E."/>
            <person name="Doricent M."/>
            <person name="Dorje P."/>
            <person name="Dorjee K."/>
            <person name="Dupes A."/>
            <person name="Elong R."/>
            <person name="Falk J."/>
            <person name="Farina A."/>
            <person name="Faro S."/>
            <person name="Ferguson D."/>
            <person name="Fisher S."/>
            <person name="Foley C.D."/>
            <person name="Franke A."/>
            <person name="Friedrich D."/>
            <person name="Gadbois L."/>
            <person name="Gearin G."/>
            <person name="Gearin C.R."/>
            <person name="Giannoukos G."/>
            <person name="Goode T."/>
            <person name="Graham J."/>
            <person name="Grandbois E."/>
            <person name="Grewal S."/>
            <person name="Gyaltsen K."/>
            <person name="Hafez N."/>
            <person name="Hagos B."/>
            <person name="Hall J."/>
            <person name="Henson C."/>
            <person name="Hollinger A."/>
            <person name="Honan T."/>
            <person name="Huard M.D."/>
            <person name="Hughes L."/>
            <person name="Hurhula B."/>
            <person name="Husby M.E."/>
            <person name="Kamat A."/>
            <person name="Kanga B."/>
            <person name="Kashin S."/>
            <person name="Khazanovich D."/>
            <person name="Kisner P."/>
            <person name="Lance K."/>
            <person name="Lara M."/>
            <person name="Lee W."/>
            <person name="Lennon N."/>
            <person name="Letendre F."/>
            <person name="LeVine R."/>
            <person name="Lipovsky A."/>
            <person name="Liu X."/>
            <person name="Liu J."/>
            <person name="Liu S."/>
            <person name="Lokyitsang T."/>
            <person name="Lokyitsang Y."/>
            <person name="Lubonja R."/>
            <person name="Lui A."/>
            <person name="MacDonald P."/>
            <person name="Magnisalis V."/>
            <person name="Maru K."/>
            <person name="Matthews C."/>
            <person name="McCusker W."/>
            <person name="McDonough S."/>
            <person name="Mehta T."/>
            <person name="Meldrim J."/>
            <person name="Meneus L."/>
            <person name="Mihai O."/>
            <person name="Mihalev A."/>
            <person name="Mihova T."/>
            <person name="Mittelman R."/>
            <person name="Mlenga V."/>
            <person name="Montmayeur A."/>
            <person name="Mulrain L."/>
            <person name="Navidi A."/>
            <person name="Naylor J."/>
            <person name="Negash T."/>
            <person name="Nguyen T."/>
            <person name="Nguyen N."/>
            <person name="Nicol R."/>
            <person name="Norbu C."/>
            <person name="Norbu N."/>
            <person name="Novod N."/>
            <person name="O'Neill B."/>
            <person name="Osman S."/>
            <person name="Markiewicz E."/>
            <person name="Oyono O.L."/>
            <person name="Patti C."/>
            <person name="Phunkhang P."/>
            <person name="Pierre F."/>
            <person name="Priest M."/>
            <person name="Raghuraman S."/>
            <person name="Rege F."/>
            <person name="Reyes R."/>
            <person name="Rise C."/>
            <person name="Rogov P."/>
            <person name="Ross K."/>
            <person name="Ryan E."/>
            <person name="Settipalli S."/>
            <person name="Shea T."/>
            <person name="Sherpa N."/>
            <person name="Shi L."/>
            <person name="Shih D."/>
            <person name="Sparrow T."/>
            <person name="Spaulding J."/>
            <person name="Stalker J."/>
            <person name="Stange-Thomann N."/>
            <person name="Stavropoulos S."/>
            <person name="Stone C."/>
            <person name="Strader C."/>
            <person name="Tesfaye S."/>
            <person name="Thomson T."/>
            <person name="Thoulutsang Y."/>
            <person name="Thoulutsang D."/>
            <person name="Topham K."/>
            <person name="Topping I."/>
            <person name="Tsamla T."/>
            <person name="Vassiliev H."/>
            <person name="Vo A."/>
            <person name="Wangchuk T."/>
            <person name="Wangdi T."/>
            <person name="Weiand M."/>
            <person name="Wilkinson J."/>
            <person name="Wilson A."/>
            <person name="Yadav S."/>
            <person name="Young G."/>
            <person name="Yu Q."/>
            <person name="Zembek L."/>
            <person name="Zhong D."/>
            <person name="Zimmer A."/>
            <person name="Zwirko Z."/>
            <person name="Jaffe D.B."/>
            <person name="Alvarez P."/>
            <person name="Brockman W."/>
            <person name="Butler J."/>
            <person name="Chin C."/>
            <person name="Gnerre S."/>
            <person name="Grabherr M."/>
            <person name="Kleber M."/>
            <person name="Mauceli E."/>
            <person name="MacCallum I."/>
        </authorList>
    </citation>
    <scope>NUCLEOTIDE SEQUENCE [LARGE SCALE GENOMIC DNA]</scope>
    <source>
        <strain evidence="9">Tucson 14024-0371.13</strain>
    </source>
</reference>
<dbReference type="Proteomes" id="UP000007801">
    <property type="component" value="Unassembled WGS sequence"/>
</dbReference>
<dbReference type="InParanoid" id="B3MQB3"/>
<organism evidence="8 9">
    <name type="scientific">Drosophila ananassae</name>
    <name type="common">Fruit fly</name>
    <dbReference type="NCBI Taxonomy" id="7217"/>
    <lineage>
        <taxon>Eukaryota</taxon>
        <taxon>Metazoa</taxon>
        <taxon>Ecdysozoa</taxon>
        <taxon>Arthropoda</taxon>
        <taxon>Hexapoda</taxon>
        <taxon>Insecta</taxon>
        <taxon>Pterygota</taxon>
        <taxon>Neoptera</taxon>
        <taxon>Endopterygota</taxon>
        <taxon>Diptera</taxon>
        <taxon>Brachycera</taxon>
        <taxon>Muscomorpha</taxon>
        <taxon>Ephydroidea</taxon>
        <taxon>Drosophilidae</taxon>
        <taxon>Drosophila</taxon>
        <taxon>Sophophora</taxon>
    </lineage>
</organism>
<feature type="active site" description="Proton donor" evidence="6">
    <location>
        <position position="50"/>
    </location>
</feature>
<sequence>MFPIGRMSLWTCRRLIAPGVLLSRRCLSSGGGKCPGPVVASRILAAIDFDKTIVARDSYLVVSELLPAEKRGKKLDDLVKRCGWMTYIETVLKQLYTEHKVDSTAVGRCVRLIEPVPGMMRLLRQLAGMPQLDMCIISDSNSYFIDEWLRDRGIADLFCAVFTNPACVQSSGELLVLPFEDQTQCDLCPANLCKGAVVQQLIDTGVYKQVVYVGDSCNDLCAMRHLRPVDVACIRRGFELYGKMPAHGRELKCRVVSWRDGHELDANLLPIILA</sequence>